<dbReference type="GO" id="GO:0042562">
    <property type="term" value="F:hormone binding"/>
    <property type="evidence" value="ECO:0007669"/>
    <property type="project" value="TreeGrafter"/>
</dbReference>
<evidence type="ECO:0000256" key="3">
    <source>
        <dbReference type="ARBA" id="ARBA00022536"/>
    </source>
</evidence>
<dbReference type="PRINTS" id="PR00261">
    <property type="entry name" value="LDLRECEPTOR"/>
</dbReference>
<protein>
    <submittedName>
        <fullName evidence="17">Very low-density lipoprotein receptor</fullName>
    </submittedName>
</protein>
<dbReference type="PANTHER" id="PTHR22722">
    <property type="entry name" value="LOW-DENSITY LIPOPROTEIN RECEPTOR-RELATED PROTEIN 2-RELATED"/>
    <property type="match status" value="1"/>
</dbReference>
<accession>A0A8B6CAI4</accession>
<keyword evidence="3" id="KW-0245">EGF-like domain</keyword>
<dbReference type="Pfam" id="PF00147">
    <property type="entry name" value="Fibrinogen_C"/>
    <property type="match status" value="1"/>
</dbReference>
<dbReference type="InterPro" id="IPR002172">
    <property type="entry name" value="LDrepeatLR_classA_rpt"/>
</dbReference>
<feature type="chain" id="PRO_5032636927" evidence="15">
    <location>
        <begin position="24"/>
        <end position="929"/>
    </location>
</feature>
<evidence type="ECO:0000256" key="10">
    <source>
        <dbReference type="ARBA" id="ARBA00023157"/>
    </source>
</evidence>
<dbReference type="InterPro" id="IPR014716">
    <property type="entry name" value="Fibrinogen_a/b/g_C_1"/>
</dbReference>
<dbReference type="PROSITE" id="PS51406">
    <property type="entry name" value="FIBRINOGEN_C_2"/>
    <property type="match status" value="1"/>
</dbReference>
<feature type="disulfide bond" evidence="13">
    <location>
        <begin position="136"/>
        <end position="151"/>
    </location>
</feature>
<dbReference type="Gene3D" id="2.120.10.30">
    <property type="entry name" value="TolB, C-terminal domain"/>
    <property type="match status" value="1"/>
</dbReference>
<dbReference type="SMART" id="SM00135">
    <property type="entry name" value="LY"/>
    <property type="match status" value="5"/>
</dbReference>
<evidence type="ECO:0000256" key="2">
    <source>
        <dbReference type="ARBA" id="ARBA00022475"/>
    </source>
</evidence>
<dbReference type="Gene3D" id="3.90.215.10">
    <property type="entry name" value="Gamma Fibrinogen, chain A, domain 1"/>
    <property type="match status" value="1"/>
</dbReference>
<feature type="repeat" description="LDL-receptor class B" evidence="14">
    <location>
        <begin position="409"/>
        <end position="451"/>
    </location>
</feature>
<feature type="disulfide bond" evidence="13">
    <location>
        <begin position="92"/>
        <end position="107"/>
    </location>
</feature>
<dbReference type="Proteomes" id="UP000596742">
    <property type="component" value="Unassembled WGS sequence"/>
</dbReference>
<evidence type="ECO:0000256" key="7">
    <source>
        <dbReference type="ARBA" id="ARBA00022737"/>
    </source>
</evidence>
<dbReference type="Gene3D" id="4.10.400.10">
    <property type="entry name" value="Low-density Lipoprotein Receptor"/>
    <property type="match status" value="4"/>
</dbReference>
<dbReference type="InterPro" id="IPR020837">
    <property type="entry name" value="Fibrinogen_CS"/>
</dbReference>
<dbReference type="SUPFAM" id="SSF57424">
    <property type="entry name" value="LDL receptor-like module"/>
    <property type="match status" value="4"/>
</dbReference>
<dbReference type="SMART" id="SM00181">
    <property type="entry name" value="EGF"/>
    <property type="match status" value="4"/>
</dbReference>
<dbReference type="InterPro" id="IPR018097">
    <property type="entry name" value="EGF_Ca-bd_CS"/>
</dbReference>
<gene>
    <name evidence="17" type="ORF">MGAL_10B067525</name>
</gene>
<evidence type="ECO:0000256" key="1">
    <source>
        <dbReference type="ARBA" id="ARBA00004251"/>
    </source>
</evidence>
<dbReference type="InterPro" id="IPR036056">
    <property type="entry name" value="Fibrinogen-like_C"/>
</dbReference>
<dbReference type="GO" id="GO:0016324">
    <property type="term" value="C:apical plasma membrane"/>
    <property type="evidence" value="ECO:0007669"/>
    <property type="project" value="TreeGrafter"/>
</dbReference>
<evidence type="ECO:0000256" key="13">
    <source>
        <dbReference type="PROSITE-ProRule" id="PRU00124"/>
    </source>
</evidence>
<keyword evidence="2" id="KW-1003">Cell membrane</keyword>
<feature type="disulfide bond" evidence="13">
    <location>
        <begin position="155"/>
        <end position="167"/>
    </location>
</feature>
<dbReference type="SUPFAM" id="SSF63825">
    <property type="entry name" value="YWTD domain"/>
    <property type="match status" value="1"/>
</dbReference>
<feature type="repeat" description="LDL-receptor class B" evidence="14">
    <location>
        <begin position="320"/>
        <end position="365"/>
    </location>
</feature>
<keyword evidence="18" id="KW-1185">Reference proteome</keyword>
<keyword evidence="7" id="KW-0677">Repeat</keyword>
<dbReference type="GO" id="GO:0043235">
    <property type="term" value="C:receptor complex"/>
    <property type="evidence" value="ECO:0007669"/>
    <property type="project" value="TreeGrafter"/>
</dbReference>
<dbReference type="CDD" id="cd00112">
    <property type="entry name" value="LDLa"/>
    <property type="match status" value="4"/>
</dbReference>
<dbReference type="CDD" id="cd00087">
    <property type="entry name" value="FReD"/>
    <property type="match status" value="1"/>
</dbReference>
<feature type="repeat" description="LDL-receptor class B" evidence="14">
    <location>
        <begin position="452"/>
        <end position="496"/>
    </location>
</feature>
<feature type="domain" description="Fibrinogen C-terminal" evidence="16">
    <location>
        <begin position="716"/>
        <end position="929"/>
    </location>
</feature>
<feature type="disulfide bond" evidence="13">
    <location>
        <begin position="80"/>
        <end position="98"/>
    </location>
</feature>
<comment type="caution">
    <text evidence="13">Lacks conserved residue(s) required for the propagation of feature annotation.</text>
</comment>
<dbReference type="InterPro" id="IPR036055">
    <property type="entry name" value="LDL_receptor-like_sf"/>
</dbReference>
<dbReference type="SMART" id="SM00192">
    <property type="entry name" value="LDLa"/>
    <property type="match status" value="4"/>
</dbReference>
<dbReference type="Pfam" id="PF00057">
    <property type="entry name" value="Ldl_recept_a"/>
    <property type="match status" value="4"/>
</dbReference>
<evidence type="ECO:0000256" key="8">
    <source>
        <dbReference type="ARBA" id="ARBA00022989"/>
    </source>
</evidence>
<evidence type="ECO:0000256" key="15">
    <source>
        <dbReference type="SAM" id="SignalP"/>
    </source>
</evidence>
<sequence length="929" mass="104879">MFKMCSTSILIVFLITVNSVSLADIISSARGKTCSSGEFTCDSGQCIHINWKCDGEKDCYDSTDELKCNASTCRAEQFKCTHGKCIDIKWRCDGDKDCDDNSDEESCETVPAEKLCKETEWQCFNKEQCILANWRCDGEVDCHDGSDEVNCTHTCGGDQFQCDNNQCIANTSKCDGLQDCVDSSDESNCSTANPCTINNGGCDHICNENGESKDLCSCRNGYKLEEKTRCVNIDECTVSTAPICSQLCNDKQGTYECECIEGYNKTVVAGATTCKVNGPRPWLLLANRNDIRKLVVGTWFQETLVDGLSRPVSVDFYKDKYVYWSDVSKQQIARSEIKDGMMIKKQVIVKEDIDTPDGIAIDWIHDHLYWTDTGLNNIQVSNLEGDKKATIIDNDLDEPRGIALDPIHGYFYMTDWGKDPKIERIGMDGSNRKIITNDVVWPNAITIDYIDSRIFWIDAKLHTIMSADLDGSRIRTVLHNNEQISHPFSMAVFEDNIFWTDWAGEDIRMAHKYTGKHFQKTVLGLNSPMGIKVYHESLQKSGHNVCDDIQVNCEYLCLPKPRVLSDDSTLLSYTCVCPENKNISHNGHTCVPKVSDMDTTEVTTMTTSERTVTDNNNILTTQSSAESQSTSSTTLRADKKLTINSTCENTNECSGKLLCIDGICQCCKQFVWNGTICVKKKEMGKACTDSVECQDDLNCINSRCSCNRSTYWNGIRCARKLPSECEDISSDKDGVYLVYPKGKMTSRKIFVYCIMSGNKKWTVIQKRTDGSMDFYRTWSEYSNGFGRVDKDHWLGNENIYRLSQDGTHELSIVLVDWEGNLMEANYSKFAVKSEEDNYSLSVSGYSGNAGDGMDYHNSKSFYTKDRDNKNGCAVNRHGGWWYDNCYLANLNGRYNGTINESGKYTGLVWFKWKRDYSLKATLMMIRRKE</sequence>
<dbReference type="PROSITE" id="PS00514">
    <property type="entry name" value="FIBRINOGEN_C_1"/>
    <property type="match status" value="1"/>
</dbReference>
<keyword evidence="17" id="KW-0449">Lipoprotein</keyword>
<dbReference type="PANTHER" id="PTHR22722:SF14">
    <property type="entry name" value="MEGALIN, ISOFORM A"/>
    <property type="match status" value="1"/>
</dbReference>
<dbReference type="InterPro" id="IPR000742">
    <property type="entry name" value="EGF"/>
</dbReference>
<dbReference type="FunFam" id="2.10.25.10:FF:000009">
    <property type="entry name" value="Low-density lipoprotein receptor isoform 1"/>
    <property type="match status" value="1"/>
</dbReference>
<evidence type="ECO:0000313" key="18">
    <source>
        <dbReference type="Proteomes" id="UP000596742"/>
    </source>
</evidence>
<evidence type="ECO:0000259" key="16">
    <source>
        <dbReference type="PROSITE" id="PS51406"/>
    </source>
</evidence>
<dbReference type="SMART" id="SM00186">
    <property type="entry name" value="FBG"/>
    <property type="match status" value="1"/>
</dbReference>
<keyword evidence="10 13" id="KW-1015">Disulfide bond</keyword>
<keyword evidence="12" id="KW-0325">Glycoprotein</keyword>
<keyword evidence="5" id="KW-0812">Transmembrane</keyword>
<dbReference type="EMBL" id="UYJE01001402">
    <property type="protein sequence ID" value="VDI01923.1"/>
    <property type="molecule type" value="Genomic_DNA"/>
</dbReference>
<evidence type="ECO:0000256" key="12">
    <source>
        <dbReference type="ARBA" id="ARBA00023180"/>
    </source>
</evidence>
<dbReference type="InterPro" id="IPR011042">
    <property type="entry name" value="6-blade_b-propeller_TolB-like"/>
</dbReference>
<keyword evidence="6 15" id="KW-0732">Signal</keyword>
<dbReference type="FunFam" id="4.10.400.10:FF:000045">
    <property type="entry name" value="Low-density lipoprotein receptor-related protein 2"/>
    <property type="match status" value="1"/>
</dbReference>
<dbReference type="SMART" id="SM00179">
    <property type="entry name" value="EGF_CA"/>
    <property type="match status" value="1"/>
</dbReference>
<evidence type="ECO:0000256" key="11">
    <source>
        <dbReference type="ARBA" id="ARBA00023170"/>
    </source>
</evidence>
<evidence type="ECO:0000256" key="9">
    <source>
        <dbReference type="ARBA" id="ARBA00023136"/>
    </source>
</evidence>
<dbReference type="FunFam" id="4.10.400.10:FF:000034">
    <property type="entry name" value="Low-density lipoprotein receptor-related protein 2"/>
    <property type="match status" value="1"/>
</dbReference>
<feature type="disulfide bond" evidence="13">
    <location>
        <begin position="174"/>
        <end position="189"/>
    </location>
</feature>
<dbReference type="AlphaFoldDB" id="A0A8B6CAI4"/>
<feature type="disulfide bond" evidence="13">
    <location>
        <begin position="34"/>
        <end position="46"/>
    </location>
</feature>
<evidence type="ECO:0000256" key="6">
    <source>
        <dbReference type="ARBA" id="ARBA00022729"/>
    </source>
</evidence>
<dbReference type="InterPro" id="IPR001881">
    <property type="entry name" value="EGF-like_Ca-bd_dom"/>
</dbReference>
<feature type="disulfide bond" evidence="13">
    <location>
        <begin position="53"/>
        <end position="68"/>
    </location>
</feature>
<feature type="signal peptide" evidence="15">
    <location>
        <begin position="1"/>
        <end position="23"/>
    </location>
</feature>
<dbReference type="GO" id="GO:0005509">
    <property type="term" value="F:calcium ion binding"/>
    <property type="evidence" value="ECO:0007669"/>
    <property type="project" value="InterPro"/>
</dbReference>
<feature type="disulfide bond" evidence="13">
    <location>
        <begin position="41"/>
        <end position="59"/>
    </location>
</feature>
<comment type="caution">
    <text evidence="17">The sequence shown here is derived from an EMBL/GenBank/DDBJ whole genome shotgun (WGS) entry which is preliminary data.</text>
</comment>
<dbReference type="SUPFAM" id="SSF56496">
    <property type="entry name" value="Fibrinogen C-terminal domain-like"/>
    <property type="match status" value="1"/>
</dbReference>
<dbReference type="FunFam" id="2.120.10.30:FF:000241">
    <property type="entry name" value="Low-density lipoprotein receptor-related protein 6"/>
    <property type="match status" value="1"/>
</dbReference>
<keyword evidence="11 17" id="KW-0675">Receptor</keyword>
<dbReference type="SUPFAM" id="SSF57196">
    <property type="entry name" value="EGF/Laminin"/>
    <property type="match status" value="2"/>
</dbReference>
<dbReference type="InterPro" id="IPR000033">
    <property type="entry name" value="LDLR_classB_rpt"/>
</dbReference>
<feature type="disulfide bond" evidence="13">
    <location>
        <begin position="73"/>
        <end position="85"/>
    </location>
</feature>
<dbReference type="OrthoDB" id="10046193at2759"/>
<evidence type="ECO:0000256" key="14">
    <source>
        <dbReference type="PROSITE-ProRule" id="PRU00461"/>
    </source>
</evidence>
<organism evidence="17 18">
    <name type="scientific">Mytilus galloprovincialis</name>
    <name type="common">Mediterranean mussel</name>
    <dbReference type="NCBI Taxonomy" id="29158"/>
    <lineage>
        <taxon>Eukaryota</taxon>
        <taxon>Metazoa</taxon>
        <taxon>Spiralia</taxon>
        <taxon>Lophotrochozoa</taxon>
        <taxon>Mollusca</taxon>
        <taxon>Bivalvia</taxon>
        <taxon>Autobranchia</taxon>
        <taxon>Pteriomorphia</taxon>
        <taxon>Mytilida</taxon>
        <taxon>Mytiloidea</taxon>
        <taxon>Mytilidae</taxon>
        <taxon>Mytilinae</taxon>
        <taxon>Mytilus</taxon>
    </lineage>
</organism>
<feature type="repeat" description="LDL-receptor class B" evidence="14">
    <location>
        <begin position="366"/>
        <end position="408"/>
    </location>
</feature>
<dbReference type="PROSITE" id="PS01209">
    <property type="entry name" value="LDLRA_1"/>
    <property type="match status" value="1"/>
</dbReference>
<reference evidence="17" key="1">
    <citation type="submission" date="2018-11" db="EMBL/GenBank/DDBJ databases">
        <authorList>
            <person name="Alioto T."/>
            <person name="Alioto T."/>
        </authorList>
    </citation>
    <scope>NUCLEOTIDE SEQUENCE</scope>
</reference>
<evidence type="ECO:0000313" key="17">
    <source>
        <dbReference type="EMBL" id="VDI01923.1"/>
    </source>
</evidence>
<keyword evidence="4" id="KW-0254">Endocytosis</keyword>
<name>A0A8B6CAI4_MYTGA</name>
<evidence type="ECO:0000256" key="4">
    <source>
        <dbReference type="ARBA" id="ARBA00022583"/>
    </source>
</evidence>
<keyword evidence="8" id="KW-1133">Transmembrane helix</keyword>
<dbReference type="InterPro" id="IPR002181">
    <property type="entry name" value="Fibrinogen_a/b/g_C_dom"/>
</dbReference>
<dbReference type="PROSITE" id="PS50068">
    <property type="entry name" value="LDLRA_2"/>
    <property type="match status" value="4"/>
</dbReference>
<evidence type="ECO:0000256" key="5">
    <source>
        <dbReference type="ARBA" id="ARBA00022692"/>
    </source>
</evidence>
<dbReference type="Pfam" id="PF00058">
    <property type="entry name" value="Ldl_recept_b"/>
    <property type="match status" value="4"/>
</dbReference>
<comment type="subcellular location">
    <subcellularLocation>
        <location evidence="1">Cell membrane</location>
        <topology evidence="1">Single-pass type I membrane protein</topology>
    </subcellularLocation>
</comment>
<feature type="disulfide bond" evidence="13">
    <location>
        <begin position="162"/>
        <end position="180"/>
    </location>
</feature>
<dbReference type="InterPro" id="IPR051221">
    <property type="entry name" value="LDLR-related"/>
</dbReference>
<proteinExistence type="predicted"/>
<dbReference type="PROSITE" id="PS51120">
    <property type="entry name" value="LDLRB"/>
    <property type="match status" value="4"/>
</dbReference>
<dbReference type="InterPro" id="IPR023415">
    <property type="entry name" value="LDLR_class-A_CS"/>
</dbReference>
<dbReference type="Gene3D" id="2.10.25.10">
    <property type="entry name" value="Laminin"/>
    <property type="match status" value="2"/>
</dbReference>
<keyword evidence="9" id="KW-0472">Membrane</keyword>
<dbReference type="PROSITE" id="PS01187">
    <property type="entry name" value="EGF_CA"/>
    <property type="match status" value="1"/>
</dbReference>
<dbReference type="GO" id="GO:0006898">
    <property type="term" value="P:receptor-mediated endocytosis"/>
    <property type="evidence" value="ECO:0007669"/>
    <property type="project" value="TreeGrafter"/>
</dbReference>